<evidence type="ECO:0000313" key="5">
    <source>
        <dbReference type="EMBL" id="MDN4121447.1"/>
    </source>
</evidence>
<feature type="domain" description="AMP-dependent synthetase/ligase" evidence="4">
    <location>
        <begin position="13"/>
        <end position="433"/>
    </location>
</feature>
<evidence type="ECO:0000256" key="3">
    <source>
        <dbReference type="ARBA" id="ARBA00023098"/>
    </source>
</evidence>
<evidence type="ECO:0000313" key="6">
    <source>
        <dbReference type="Proteomes" id="UP001168613"/>
    </source>
</evidence>
<reference evidence="5" key="1">
    <citation type="submission" date="2021-11" db="EMBL/GenBank/DDBJ databases">
        <title>Draft genome sequence of Alcaligenes endophyticus type strain CCUG 75668T.</title>
        <authorList>
            <person name="Salva-Serra F."/>
            <person name="Duran R.E."/>
            <person name="Seeger M."/>
            <person name="Moore E.R.B."/>
            <person name="Jaen-Luchoro D."/>
        </authorList>
    </citation>
    <scope>NUCLEOTIDE SEQUENCE</scope>
    <source>
        <strain evidence="5">CCUG 75668</strain>
    </source>
</reference>
<keyword evidence="3" id="KW-0443">Lipid metabolism</keyword>
<dbReference type="InterPro" id="IPR000873">
    <property type="entry name" value="AMP-dep_synth/lig_dom"/>
</dbReference>
<comment type="caution">
    <text evidence="5">The sequence shown here is derived from an EMBL/GenBank/DDBJ whole genome shotgun (WGS) entry which is preliminary data.</text>
</comment>
<accession>A0ABT8EJK7</accession>
<dbReference type="Proteomes" id="UP001168613">
    <property type="component" value="Unassembled WGS sequence"/>
</dbReference>
<dbReference type="Gene3D" id="3.40.50.12780">
    <property type="entry name" value="N-terminal domain of ligase-like"/>
    <property type="match status" value="1"/>
</dbReference>
<proteinExistence type="predicted"/>
<protein>
    <submittedName>
        <fullName evidence="5">AMP-binding protein</fullName>
    </submittedName>
</protein>
<dbReference type="EMBL" id="JAJHNU010000002">
    <property type="protein sequence ID" value="MDN4121447.1"/>
    <property type="molecule type" value="Genomic_DNA"/>
</dbReference>
<sequence length="603" mass="67196">MQPLPLLTLPQMLRERARQHPDKVALNQKDYGIWQSLSWKEYYQRSGWFGLGLLSMGIEPGSHVGIISENRQEWVLAQMGCGLSGLITVGVYPTSPANEVAYVLEHADVQVVVCEDQEQADKVAECIDQLPHLKLVVIIEPDGFRNTDPRIAGKSHTFKAIEQAGKQHESSHPRLIEEVLAQQQLDDLALMIYTSGSTGKPKGAMISYRNIHGVAPGIIDRLDLSPDSSHLSYLPLCHVAEQMLTTFTPIYLGSMVNFGESIRTVQEDLRELAPSLFLGVPRIWEKLHSSIMIKIADTGPFRRWLFNRALAACAPLAYVSPAKRTLTQKLTYAWWYWIILRALQNYIGLRRCKAALTGAAPVPPAVVRFFRSIGVPLIEVYGLTESTGMVTGQSVQNPHPASVGTAILQAEYQLAADTQELLLRGPMVFMGYYKNPDATAQSIRDGWLHTGDVVAVRDGQLYIVDRMKDIMITAGGKNITPSEIENTMKGSPYIKECIVVADGRRFVGALIQIDLETVGKWAESRSIAYTHFRSLVETVEVQALIQAEIDQGNAQLAPVAHIRRFHLLSKELDHDDGEVTATMKVKRSSIYQTYQHEIEALYA</sequence>
<dbReference type="PROSITE" id="PS00455">
    <property type="entry name" value="AMP_BINDING"/>
    <property type="match status" value="1"/>
</dbReference>
<dbReference type="Pfam" id="PF23562">
    <property type="entry name" value="AMP-binding_C_3"/>
    <property type="match status" value="1"/>
</dbReference>
<name>A0ABT8EJK7_9BURK</name>
<dbReference type="InterPro" id="IPR042099">
    <property type="entry name" value="ANL_N_sf"/>
</dbReference>
<organism evidence="5 6">
    <name type="scientific">Alcaligenes endophyticus</name>
    <dbReference type="NCBI Taxonomy" id="1929088"/>
    <lineage>
        <taxon>Bacteria</taxon>
        <taxon>Pseudomonadati</taxon>
        <taxon>Pseudomonadota</taxon>
        <taxon>Betaproteobacteria</taxon>
        <taxon>Burkholderiales</taxon>
        <taxon>Alcaligenaceae</taxon>
        <taxon>Alcaligenes</taxon>
    </lineage>
</organism>
<dbReference type="SUPFAM" id="SSF56801">
    <property type="entry name" value="Acetyl-CoA synthetase-like"/>
    <property type="match status" value="1"/>
</dbReference>
<keyword evidence="1" id="KW-0436">Ligase</keyword>
<dbReference type="RefSeq" id="WP_266124204.1">
    <property type="nucleotide sequence ID" value="NZ_JAJHNU010000002.1"/>
</dbReference>
<keyword evidence="6" id="KW-1185">Reference proteome</keyword>
<dbReference type="InterPro" id="IPR020845">
    <property type="entry name" value="AMP-binding_CS"/>
</dbReference>
<dbReference type="PANTHER" id="PTHR43272">
    <property type="entry name" value="LONG-CHAIN-FATTY-ACID--COA LIGASE"/>
    <property type="match status" value="1"/>
</dbReference>
<keyword evidence="2" id="KW-0276">Fatty acid metabolism</keyword>
<gene>
    <name evidence="5" type="ORF">LMS43_09115</name>
</gene>
<evidence type="ECO:0000256" key="1">
    <source>
        <dbReference type="ARBA" id="ARBA00022598"/>
    </source>
</evidence>
<evidence type="ECO:0000256" key="2">
    <source>
        <dbReference type="ARBA" id="ARBA00022832"/>
    </source>
</evidence>
<dbReference type="PANTHER" id="PTHR43272:SF32">
    <property type="entry name" value="AMP-DEPENDENT SYNTHETASE_LIGASE DOMAIN-CONTAINING PROTEIN"/>
    <property type="match status" value="1"/>
</dbReference>
<evidence type="ECO:0000259" key="4">
    <source>
        <dbReference type="Pfam" id="PF00501"/>
    </source>
</evidence>
<dbReference type="Pfam" id="PF00501">
    <property type="entry name" value="AMP-binding"/>
    <property type="match status" value="1"/>
</dbReference>